<dbReference type="Proteomes" id="UP000077013">
    <property type="component" value="Unassembled WGS sequence"/>
</dbReference>
<comment type="caution">
    <text evidence="1">The sequence shown here is derived from an EMBL/GenBank/DDBJ whole genome shotgun (WGS) entry which is preliminary data.</text>
</comment>
<sequence length="469" mass="53231">MSNLKQLKHSIIALAIGVGSLSAQSDYKETFTVSDDVVVDVNTSYTQIVFETWNKNKVEVEARIEGDNLSEEEKKEIFDAWDFNIMGNSKRVVVSSNSDNRYGGRPIAMEMIPNMDFMGPLMEELLGPMQRSFKNVKLPEKLIHGVGNIQFDYEEYQKDEKGYMKKFEKQMEKNFGKDFERDMEAWGEQFGKQFEENFGPEFEKRMEAWGEQFGKDFEQKMEAWGENFGQQMEQAFGEDGGEYSKKVITSPNGGKTIIYKSEHNSRLKEKKAKRTLIIRMPKNAKTEINVRHGEIKMADASNVRANLNYSPFTANSIDGAQTLINAAYAPVIVNNWNYGTLFVKFVEDCTIANAESINLKANSSNVKLGAISKDALLEGSFGALEIGSVSNNFERIDIRLENTDAVIHVPNTAFSFTFDGKKSGLRYPKSLQLDQQKQYDRVLVTGFNKAKNPNQLFKITANYSNVKLQ</sequence>
<proteinExistence type="predicted"/>
<reference evidence="1 2" key="1">
    <citation type="submission" date="2016-02" db="EMBL/GenBank/DDBJ databases">
        <title>Ulvibacter sp. LPB0005, isolated from Thais luteostoma.</title>
        <authorList>
            <person name="Shin S.-K."/>
            <person name="Yi H."/>
        </authorList>
    </citation>
    <scope>NUCLEOTIDE SEQUENCE [LARGE SCALE GENOMIC DNA]</scope>
    <source>
        <strain evidence="1 2">LPB0005</strain>
    </source>
</reference>
<protein>
    <submittedName>
        <fullName evidence="1">Uncharacterized protein</fullName>
    </submittedName>
</protein>
<dbReference type="OrthoDB" id="1420424at2"/>
<evidence type="ECO:0000313" key="2">
    <source>
        <dbReference type="Proteomes" id="UP000077013"/>
    </source>
</evidence>
<keyword evidence="2" id="KW-1185">Reference proteome</keyword>
<evidence type="ECO:0000313" key="1">
    <source>
        <dbReference type="EMBL" id="OAB75763.1"/>
    </source>
</evidence>
<dbReference type="RefSeq" id="WP_068593602.1">
    <property type="nucleotide sequence ID" value="NZ_LRXL01000053.1"/>
</dbReference>
<name>A0A167EQ29_9FLAO</name>
<organism evidence="1 2">
    <name type="scientific">Cochleicola gelatinilyticus</name>
    <dbReference type="NCBI Taxonomy" id="1763537"/>
    <lineage>
        <taxon>Bacteria</taxon>
        <taxon>Pseudomonadati</taxon>
        <taxon>Bacteroidota</taxon>
        <taxon>Flavobacteriia</taxon>
        <taxon>Flavobacteriales</taxon>
        <taxon>Flavobacteriaceae</taxon>
        <taxon>Cochleicola</taxon>
    </lineage>
</organism>
<gene>
    <name evidence="1" type="ORF">ULVI_14910</name>
</gene>
<accession>A0A167EQ29</accession>
<dbReference type="AlphaFoldDB" id="A0A167EQ29"/>
<dbReference type="EMBL" id="LRXL01000053">
    <property type="protein sequence ID" value="OAB75763.1"/>
    <property type="molecule type" value="Genomic_DNA"/>
</dbReference>
<dbReference type="STRING" id="1763537.ULVI_14910"/>